<gene>
    <name evidence="1" type="ORF">THTE_1525</name>
</gene>
<dbReference type="KEGG" id="ttf:THTE_1525"/>
<organism evidence="1 2">
    <name type="scientific">Thermogutta terrifontis</name>
    <dbReference type="NCBI Taxonomy" id="1331910"/>
    <lineage>
        <taxon>Bacteria</taxon>
        <taxon>Pseudomonadati</taxon>
        <taxon>Planctomycetota</taxon>
        <taxon>Planctomycetia</taxon>
        <taxon>Pirellulales</taxon>
        <taxon>Thermoguttaceae</taxon>
        <taxon>Thermogutta</taxon>
    </lineage>
</organism>
<evidence type="ECO:0000313" key="1">
    <source>
        <dbReference type="EMBL" id="ASV74127.1"/>
    </source>
</evidence>
<evidence type="ECO:0000313" key="2">
    <source>
        <dbReference type="Proteomes" id="UP000215086"/>
    </source>
</evidence>
<dbReference type="Proteomes" id="UP000215086">
    <property type="component" value="Chromosome"/>
</dbReference>
<reference evidence="1 2" key="1">
    <citation type="journal article" name="Front. Microbiol.">
        <title>Sugar Metabolism of the First Thermophilic Planctomycete Thermogutta terrifontis: Comparative Genomic and Transcriptomic Approaches.</title>
        <authorList>
            <person name="Elcheninov A.G."/>
            <person name="Menzel P."/>
            <person name="Gudbergsdottir S.R."/>
            <person name="Slesarev A.I."/>
            <person name="Kadnikov V.V."/>
            <person name="Krogh A."/>
            <person name="Bonch-Osmolovskaya E.A."/>
            <person name="Peng X."/>
            <person name="Kublanov I.V."/>
        </authorList>
    </citation>
    <scope>NUCLEOTIDE SEQUENCE [LARGE SCALE GENOMIC DNA]</scope>
    <source>
        <strain evidence="1 2">R1</strain>
    </source>
</reference>
<keyword evidence="2" id="KW-1185">Reference proteome</keyword>
<sequence length="55" mass="6037">MLEQTFVYGPIAQIREVGSDDQSHRLPWKASLQGRMEGRVPARLVMVVPGGTASL</sequence>
<proteinExistence type="predicted"/>
<dbReference type="EMBL" id="CP018477">
    <property type="protein sequence ID" value="ASV74127.1"/>
    <property type="molecule type" value="Genomic_DNA"/>
</dbReference>
<name>A0A286RDV6_9BACT</name>
<protein>
    <submittedName>
        <fullName evidence="1">Uncharacterized protein</fullName>
    </submittedName>
</protein>
<accession>A0A286RDV6</accession>
<dbReference type="AlphaFoldDB" id="A0A286RDV6"/>